<dbReference type="InterPro" id="IPR036890">
    <property type="entry name" value="HATPase_C_sf"/>
</dbReference>
<organism evidence="15 16">
    <name type="scientific">Microvirga mediterraneensis</name>
    <dbReference type="NCBI Taxonomy" id="2754695"/>
    <lineage>
        <taxon>Bacteria</taxon>
        <taxon>Pseudomonadati</taxon>
        <taxon>Pseudomonadota</taxon>
        <taxon>Alphaproteobacteria</taxon>
        <taxon>Hyphomicrobiales</taxon>
        <taxon>Methylobacteriaceae</taxon>
        <taxon>Microvirga</taxon>
    </lineage>
</organism>
<proteinExistence type="predicted"/>
<protein>
    <recommendedName>
        <fullName evidence="3">Blue-light-activated histidine kinase</fullName>
        <ecNumber evidence="2">2.7.13.3</ecNumber>
    </recommendedName>
</protein>
<comment type="caution">
    <text evidence="15">The sequence shown here is derived from an EMBL/GenBank/DDBJ whole genome shotgun (WGS) entry which is preliminary data.</text>
</comment>
<evidence type="ECO:0000256" key="12">
    <source>
        <dbReference type="ARBA" id="ARBA00023026"/>
    </source>
</evidence>
<comment type="catalytic activity">
    <reaction evidence="1">
        <text>ATP + protein L-histidine = ADP + protein N-phospho-L-histidine.</text>
        <dbReference type="EC" id="2.7.13.3"/>
    </reaction>
</comment>
<dbReference type="Proteomes" id="UP000572984">
    <property type="component" value="Unassembled WGS sequence"/>
</dbReference>
<name>A0A838BRQ3_9HYPH</name>
<keyword evidence="8" id="KW-0677">Repeat</keyword>
<dbReference type="PANTHER" id="PTHR41523">
    <property type="entry name" value="TWO-COMPONENT SYSTEM SENSOR PROTEIN"/>
    <property type="match status" value="1"/>
</dbReference>
<evidence type="ECO:0000256" key="10">
    <source>
        <dbReference type="ARBA" id="ARBA00022777"/>
    </source>
</evidence>
<dbReference type="GO" id="GO:0005524">
    <property type="term" value="F:ATP binding"/>
    <property type="evidence" value="ECO:0007669"/>
    <property type="project" value="UniProtKB-KW"/>
</dbReference>
<dbReference type="PROSITE" id="PS50112">
    <property type="entry name" value="PAS"/>
    <property type="match status" value="1"/>
</dbReference>
<dbReference type="CDD" id="cd00130">
    <property type="entry name" value="PAS"/>
    <property type="match status" value="1"/>
</dbReference>
<keyword evidence="6" id="KW-0288">FMN</keyword>
<dbReference type="InterPro" id="IPR000700">
    <property type="entry name" value="PAS-assoc_C"/>
</dbReference>
<dbReference type="SUPFAM" id="SSF55874">
    <property type="entry name" value="ATPase domain of HSP90 chaperone/DNA topoisomerase II/histidine kinase"/>
    <property type="match status" value="1"/>
</dbReference>
<evidence type="ECO:0000256" key="6">
    <source>
        <dbReference type="ARBA" id="ARBA00022643"/>
    </source>
</evidence>
<evidence type="ECO:0000256" key="9">
    <source>
        <dbReference type="ARBA" id="ARBA00022741"/>
    </source>
</evidence>
<keyword evidence="4" id="KW-0597">Phosphoprotein</keyword>
<evidence type="ECO:0000256" key="8">
    <source>
        <dbReference type="ARBA" id="ARBA00022737"/>
    </source>
</evidence>
<dbReference type="NCBIfam" id="TIGR00229">
    <property type="entry name" value="sensory_box"/>
    <property type="match status" value="1"/>
</dbReference>
<evidence type="ECO:0000256" key="7">
    <source>
        <dbReference type="ARBA" id="ARBA00022679"/>
    </source>
</evidence>
<keyword evidence="5" id="KW-0285">Flavoprotein</keyword>
<evidence type="ECO:0000256" key="3">
    <source>
        <dbReference type="ARBA" id="ARBA00021740"/>
    </source>
</evidence>
<reference evidence="15 16" key="1">
    <citation type="submission" date="2020-07" db="EMBL/GenBank/DDBJ databases">
        <title>Draft genome and description of Microvirga mediterraneensis Marseille-Q2068 sp. nov.</title>
        <authorList>
            <person name="Boxberger M."/>
        </authorList>
    </citation>
    <scope>NUCLEOTIDE SEQUENCE [LARGE SCALE GENOMIC DNA]</scope>
    <source>
        <strain evidence="15 16">Marseille-Q2068</strain>
    </source>
</reference>
<evidence type="ECO:0000256" key="1">
    <source>
        <dbReference type="ARBA" id="ARBA00000085"/>
    </source>
</evidence>
<dbReference type="GO" id="GO:0004673">
    <property type="term" value="F:protein histidine kinase activity"/>
    <property type="evidence" value="ECO:0007669"/>
    <property type="project" value="UniProtKB-EC"/>
</dbReference>
<dbReference type="Pfam" id="PF08448">
    <property type="entry name" value="PAS_4"/>
    <property type="match status" value="1"/>
</dbReference>
<dbReference type="SUPFAM" id="SSF55785">
    <property type="entry name" value="PYP-like sensor domain (PAS domain)"/>
    <property type="match status" value="2"/>
</dbReference>
<dbReference type="SMART" id="SM00091">
    <property type="entry name" value="PAS"/>
    <property type="match status" value="2"/>
</dbReference>
<dbReference type="AlphaFoldDB" id="A0A838BRQ3"/>
<evidence type="ECO:0000313" key="16">
    <source>
        <dbReference type="Proteomes" id="UP000572984"/>
    </source>
</evidence>
<evidence type="ECO:0000259" key="14">
    <source>
        <dbReference type="PROSITE" id="PS50113"/>
    </source>
</evidence>
<feature type="domain" description="PAS" evidence="13">
    <location>
        <begin position="47"/>
        <end position="117"/>
    </location>
</feature>
<dbReference type="InterPro" id="IPR035965">
    <property type="entry name" value="PAS-like_dom_sf"/>
</dbReference>
<dbReference type="InterPro" id="IPR013655">
    <property type="entry name" value="PAS_fold_3"/>
</dbReference>
<keyword evidence="10" id="KW-0418">Kinase</keyword>
<evidence type="ECO:0000259" key="13">
    <source>
        <dbReference type="PROSITE" id="PS50112"/>
    </source>
</evidence>
<evidence type="ECO:0000256" key="4">
    <source>
        <dbReference type="ARBA" id="ARBA00022553"/>
    </source>
</evidence>
<dbReference type="PANTHER" id="PTHR41523:SF7">
    <property type="entry name" value="HISTIDINE KINASE"/>
    <property type="match status" value="1"/>
</dbReference>
<dbReference type="Gene3D" id="3.30.565.10">
    <property type="entry name" value="Histidine kinase-like ATPase, C-terminal domain"/>
    <property type="match status" value="1"/>
</dbReference>
<keyword evidence="16" id="KW-1185">Reference proteome</keyword>
<keyword evidence="11" id="KW-0067">ATP-binding</keyword>
<accession>A0A838BRQ3</accession>
<evidence type="ECO:0000256" key="11">
    <source>
        <dbReference type="ARBA" id="ARBA00022840"/>
    </source>
</evidence>
<dbReference type="Pfam" id="PF07536">
    <property type="entry name" value="HWE_HK"/>
    <property type="match status" value="1"/>
</dbReference>
<evidence type="ECO:0000256" key="5">
    <source>
        <dbReference type="ARBA" id="ARBA00022630"/>
    </source>
</evidence>
<evidence type="ECO:0000256" key="2">
    <source>
        <dbReference type="ARBA" id="ARBA00012438"/>
    </source>
</evidence>
<sequence length="496" mass="55195">MPGIALISPVDLEQLTGDFAASVSEQSKGAPDSALQEALAHTIEAKVQAQLSVVLEGIGDAFYSLDDQWRFSYINRMAESFFGEPRHSMLRRVIWDVFPEAGGTDLRRRYEEVFASGQPLSFDAQAIGRPGHHLEFNVFPYKGGLGVSFRDWTERRCAEEELRERQAQISALADNLPLGMVYQMDNGVGYEGRRFIYVSASCERLNGIPADKVPGDQSLLFNLILPEFREPVYRAQLEAHAQLKPLDIEFAIRHARTGEIRWQRIVDAPRRLPNGKIVWDGIQIDITDQKRAEDHQRLLINELNHRVKNTLATVQSLAAQSFRSVGAQSIDSLPSACASFEERLFALARAHDVLTRENWDGADFSDVLSQACMPYRTDGAECRRIEIGGPDLRISPSMALSFSMILHELFTNALKYGALSNASGRVRISWSTLAGTPGSRLSMRWEEHGGPRVDPPSRKGFGSRLIQDGIARELNGTVALSYDPDGVVCTVDVPLP</sequence>
<feature type="domain" description="PAC" evidence="14">
    <location>
        <begin position="246"/>
        <end position="298"/>
    </location>
</feature>
<dbReference type="SMART" id="SM00911">
    <property type="entry name" value="HWE_HK"/>
    <property type="match status" value="1"/>
</dbReference>
<dbReference type="EMBL" id="JACDXJ010000001">
    <property type="protein sequence ID" value="MBA1158071.1"/>
    <property type="molecule type" value="Genomic_DNA"/>
</dbReference>
<dbReference type="InterPro" id="IPR011102">
    <property type="entry name" value="Sig_transdc_His_kinase_HWE"/>
</dbReference>
<dbReference type="EC" id="2.7.13.3" evidence="2"/>
<dbReference type="Pfam" id="PF08447">
    <property type="entry name" value="PAS_3"/>
    <property type="match status" value="1"/>
</dbReference>
<dbReference type="InterPro" id="IPR000014">
    <property type="entry name" value="PAS"/>
</dbReference>
<dbReference type="Gene3D" id="3.30.450.20">
    <property type="entry name" value="PAS domain"/>
    <property type="match status" value="2"/>
</dbReference>
<keyword evidence="9" id="KW-0547">Nucleotide-binding</keyword>
<keyword evidence="12" id="KW-0843">Virulence</keyword>
<dbReference type="InterPro" id="IPR013656">
    <property type="entry name" value="PAS_4"/>
</dbReference>
<dbReference type="RefSeq" id="WP_181053497.1">
    <property type="nucleotide sequence ID" value="NZ_JACDXJ010000001.1"/>
</dbReference>
<dbReference type="PROSITE" id="PS50113">
    <property type="entry name" value="PAC"/>
    <property type="match status" value="1"/>
</dbReference>
<gene>
    <name evidence="15" type="ORF">H0S73_18340</name>
</gene>
<keyword evidence="7" id="KW-0808">Transferase</keyword>
<evidence type="ECO:0000313" key="15">
    <source>
        <dbReference type="EMBL" id="MBA1158071.1"/>
    </source>
</evidence>